<reference evidence="1 2" key="1">
    <citation type="journal article" date="2006" name="Science">
        <title>The genome of black cottonwood, Populus trichocarpa (Torr. &amp; Gray).</title>
        <authorList>
            <person name="Tuskan G.A."/>
            <person name="Difazio S."/>
            <person name="Jansson S."/>
            <person name="Bohlmann J."/>
            <person name="Grigoriev I."/>
            <person name="Hellsten U."/>
            <person name="Putnam N."/>
            <person name="Ralph S."/>
            <person name="Rombauts S."/>
            <person name="Salamov A."/>
            <person name="Schein J."/>
            <person name="Sterck L."/>
            <person name="Aerts A."/>
            <person name="Bhalerao R.R."/>
            <person name="Bhalerao R.P."/>
            <person name="Blaudez D."/>
            <person name="Boerjan W."/>
            <person name="Brun A."/>
            <person name="Brunner A."/>
            <person name="Busov V."/>
            <person name="Campbell M."/>
            <person name="Carlson J."/>
            <person name="Chalot M."/>
            <person name="Chapman J."/>
            <person name="Chen G.L."/>
            <person name="Cooper D."/>
            <person name="Coutinho P.M."/>
            <person name="Couturier J."/>
            <person name="Covert S."/>
            <person name="Cronk Q."/>
            <person name="Cunningham R."/>
            <person name="Davis J."/>
            <person name="Degroeve S."/>
            <person name="Dejardin A."/>
            <person name="Depamphilis C."/>
            <person name="Detter J."/>
            <person name="Dirks B."/>
            <person name="Dubchak I."/>
            <person name="Duplessis S."/>
            <person name="Ehlting J."/>
            <person name="Ellis B."/>
            <person name="Gendler K."/>
            <person name="Goodstein D."/>
            <person name="Gribskov M."/>
            <person name="Grimwood J."/>
            <person name="Groover A."/>
            <person name="Gunter L."/>
            <person name="Hamberger B."/>
            <person name="Heinze B."/>
            <person name="Helariutta Y."/>
            <person name="Henrissat B."/>
            <person name="Holligan D."/>
            <person name="Holt R."/>
            <person name="Huang W."/>
            <person name="Islam-Faridi N."/>
            <person name="Jones S."/>
            <person name="Jones-Rhoades M."/>
            <person name="Jorgensen R."/>
            <person name="Joshi C."/>
            <person name="Kangasjarvi J."/>
            <person name="Karlsson J."/>
            <person name="Kelleher C."/>
            <person name="Kirkpatrick R."/>
            <person name="Kirst M."/>
            <person name="Kohler A."/>
            <person name="Kalluri U."/>
            <person name="Larimer F."/>
            <person name="Leebens-Mack J."/>
            <person name="Leple J.C."/>
            <person name="Locascio P."/>
            <person name="Lou Y."/>
            <person name="Lucas S."/>
            <person name="Martin F."/>
            <person name="Montanini B."/>
            <person name="Napoli C."/>
            <person name="Nelson D.R."/>
            <person name="Nelson C."/>
            <person name="Nieminen K."/>
            <person name="Nilsson O."/>
            <person name="Pereda V."/>
            <person name="Peter G."/>
            <person name="Philippe R."/>
            <person name="Pilate G."/>
            <person name="Poliakov A."/>
            <person name="Razumovskaya J."/>
            <person name="Richardson P."/>
            <person name="Rinaldi C."/>
            <person name="Ritland K."/>
            <person name="Rouze P."/>
            <person name="Ryaboy D."/>
            <person name="Schmutz J."/>
            <person name="Schrader J."/>
            <person name="Segerman B."/>
            <person name="Shin H."/>
            <person name="Siddiqui A."/>
            <person name="Sterky F."/>
            <person name="Terry A."/>
            <person name="Tsai C.J."/>
            <person name="Uberbacher E."/>
            <person name="Unneberg P."/>
            <person name="Vahala J."/>
            <person name="Wall K."/>
            <person name="Wessler S."/>
            <person name="Yang G."/>
            <person name="Yin T."/>
            <person name="Douglas C."/>
            <person name="Marra M."/>
            <person name="Sandberg G."/>
            <person name="Van de Peer Y."/>
            <person name="Rokhsar D."/>
        </authorList>
    </citation>
    <scope>NUCLEOTIDE SEQUENCE [LARGE SCALE GENOMIC DNA]</scope>
    <source>
        <strain evidence="2">cv. Nisqually</strain>
    </source>
</reference>
<evidence type="ECO:0000313" key="2">
    <source>
        <dbReference type="Proteomes" id="UP000006729"/>
    </source>
</evidence>
<sequence length="115" mass="13141">MVYPKFIIPEEKIFEIDDSRLPLFNSYRRSHPWQRSCFFLQANCFLLRLQSSFFYSSSTALCPSLFISIINGFLFSLHSSSTAASISFFSPTSTVFSSDFKVQSSARRLPLQSSP</sequence>
<gene>
    <name evidence="1" type="ORF">POPTR_012G067350v4</name>
</gene>
<name>A0ACC0S5K7_POPTR</name>
<dbReference type="Proteomes" id="UP000006729">
    <property type="component" value="Chromosome 12"/>
</dbReference>
<proteinExistence type="predicted"/>
<organism evidence="1 2">
    <name type="scientific">Populus trichocarpa</name>
    <name type="common">Western balsam poplar</name>
    <name type="synonym">Populus balsamifera subsp. trichocarpa</name>
    <dbReference type="NCBI Taxonomy" id="3694"/>
    <lineage>
        <taxon>Eukaryota</taxon>
        <taxon>Viridiplantae</taxon>
        <taxon>Streptophyta</taxon>
        <taxon>Embryophyta</taxon>
        <taxon>Tracheophyta</taxon>
        <taxon>Spermatophyta</taxon>
        <taxon>Magnoliopsida</taxon>
        <taxon>eudicotyledons</taxon>
        <taxon>Gunneridae</taxon>
        <taxon>Pentapetalae</taxon>
        <taxon>rosids</taxon>
        <taxon>fabids</taxon>
        <taxon>Malpighiales</taxon>
        <taxon>Salicaceae</taxon>
        <taxon>Saliceae</taxon>
        <taxon>Populus</taxon>
    </lineage>
</organism>
<accession>A0ACC0S5K7</accession>
<keyword evidence="2" id="KW-1185">Reference proteome</keyword>
<evidence type="ECO:0000313" key="1">
    <source>
        <dbReference type="EMBL" id="KAI9384482.1"/>
    </source>
</evidence>
<protein>
    <submittedName>
        <fullName evidence="1">Uncharacterized protein</fullName>
    </submittedName>
</protein>
<dbReference type="EMBL" id="CM009301">
    <property type="protein sequence ID" value="KAI9384482.1"/>
    <property type="molecule type" value="Genomic_DNA"/>
</dbReference>
<comment type="caution">
    <text evidence="1">The sequence shown here is derived from an EMBL/GenBank/DDBJ whole genome shotgun (WGS) entry which is preliminary data.</text>
</comment>